<evidence type="ECO:0000313" key="1">
    <source>
        <dbReference type="EMBL" id="KEQ65748.1"/>
    </source>
</evidence>
<dbReference type="GeneID" id="63917601"/>
<name>A0A074VZ06_AURM1</name>
<sequence>MDDTVLQKCLDQVKSYNSELMSTTILCELEFQSRGAEHDEATARHCTGLSERISTMIDISIDANKRQTENGKKMAHYIADQTIKAAVTRLATQIRLQPQNPMVTFVLDILSESPEGNDRRKKLEARIKAKMSLAILDAGDEGSEFAEKVQAFEKEAGELALEFAIKDAKKMADEGLGMLAMI</sequence>
<gene>
    <name evidence="1" type="ORF">M437DRAFT_63297</name>
</gene>
<accession>A0A074VZ06</accession>
<organism evidence="1 2">
    <name type="scientific">Aureobasidium melanogenum (strain CBS 110374)</name>
    <name type="common">Aureobasidium pullulans var. melanogenum</name>
    <dbReference type="NCBI Taxonomy" id="1043003"/>
    <lineage>
        <taxon>Eukaryota</taxon>
        <taxon>Fungi</taxon>
        <taxon>Dikarya</taxon>
        <taxon>Ascomycota</taxon>
        <taxon>Pezizomycotina</taxon>
        <taxon>Dothideomycetes</taxon>
        <taxon>Dothideomycetidae</taxon>
        <taxon>Dothideales</taxon>
        <taxon>Saccotheciaceae</taxon>
        <taxon>Aureobasidium</taxon>
    </lineage>
</organism>
<evidence type="ECO:0000313" key="2">
    <source>
        <dbReference type="Proteomes" id="UP000030672"/>
    </source>
</evidence>
<dbReference type="Proteomes" id="UP000030672">
    <property type="component" value="Unassembled WGS sequence"/>
</dbReference>
<dbReference type="HOGENOM" id="CLU_1481681_0_0_1"/>
<dbReference type="RefSeq" id="XP_040882771.1">
    <property type="nucleotide sequence ID" value="XM_041024228.1"/>
</dbReference>
<protein>
    <submittedName>
        <fullName evidence="1">Uncharacterized protein</fullName>
    </submittedName>
</protein>
<keyword evidence="2" id="KW-1185">Reference proteome</keyword>
<dbReference type="EMBL" id="KL584826">
    <property type="protein sequence ID" value="KEQ65748.1"/>
    <property type="molecule type" value="Genomic_DNA"/>
</dbReference>
<proteinExistence type="predicted"/>
<reference evidence="1 2" key="1">
    <citation type="journal article" date="2014" name="BMC Genomics">
        <title>Genome sequencing of four Aureobasidium pullulans varieties: biotechnological potential, stress tolerance, and description of new species.</title>
        <authorList>
            <person name="Gostin Ar C."/>
            <person name="Ohm R.A."/>
            <person name="Kogej T."/>
            <person name="Sonjak S."/>
            <person name="Turk M."/>
            <person name="Zajc J."/>
            <person name="Zalar P."/>
            <person name="Grube M."/>
            <person name="Sun H."/>
            <person name="Han J."/>
            <person name="Sharma A."/>
            <person name="Chiniquy J."/>
            <person name="Ngan C.Y."/>
            <person name="Lipzen A."/>
            <person name="Barry K."/>
            <person name="Grigoriev I.V."/>
            <person name="Gunde-Cimerman N."/>
        </authorList>
    </citation>
    <scope>NUCLEOTIDE SEQUENCE [LARGE SCALE GENOMIC DNA]</scope>
    <source>
        <strain evidence="1 2">CBS 110374</strain>
    </source>
</reference>
<dbReference type="AlphaFoldDB" id="A0A074VZ06"/>